<feature type="domain" description="AbiTii" evidence="1">
    <location>
        <begin position="13"/>
        <end position="176"/>
    </location>
</feature>
<sequence length="317" mass="35734">MLVSQSRSEHILELAKELLDDIELSRLSAEALLLKASRLARWVGSEEVQRWISFEMSGYNGSDATSLKFMGKTGRWTKKDEKKGYWGPLAQHEAAIEAENIKLRSMTTPNTGGDAGLAVMRMHQQQLAATTNYIAILSGIRSRVFSLLHSFVTDVYYEKEFDSLSESIFERYKSDIDTLLAAHAGEILKQIPSVMSRLSEDDPESISQALTTVRRIIESFADSIFPPTDDTIKIGDNEVSLGPNRHQNRINAFVHQRVESKSRKAKIRQNLSNLYDRVSTGVHRDVTAEEARSLFLNTYLFLGEVLHIGEVQNAEQD</sequence>
<dbReference type="EMBL" id="PIPZ01000004">
    <property type="protein sequence ID" value="RUO58797.1"/>
    <property type="molecule type" value="Genomic_DNA"/>
</dbReference>
<organism evidence="2 3">
    <name type="scientific">Pseudidiomarina marina</name>
    <dbReference type="NCBI Taxonomy" id="502366"/>
    <lineage>
        <taxon>Bacteria</taxon>
        <taxon>Pseudomonadati</taxon>
        <taxon>Pseudomonadota</taxon>
        <taxon>Gammaproteobacteria</taxon>
        <taxon>Alteromonadales</taxon>
        <taxon>Idiomarinaceae</taxon>
        <taxon>Pseudidiomarina</taxon>
    </lineage>
</organism>
<evidence type="ECO:0000259" key="1">
    <source>
        <dbReference type="Pfam" id="PF18864"/>
    </source>
</evidence>
<dbReference type="InterPro" id="IPR041304">
    <property type="entry name" value="AbiTii"/>
</dbReference>
<name>A0A432YCZ4_9GAMM</name>
<dbReference type="OrthoDB" id="7041873at2"/>
<proteinExistence type="predicted"/>
<dbReference type="Proteomes" id="UP000288127">
    <property type="component" value="Unassembled WGS sequence"/>
</dbReference>
<keyword evidence="3" id="KW-1185">Reference proteome</keyword>
<dbReference type="Pfam" id="PF18864">
    <property type="entry name" value="AbiTii"/>
    <property type="match status" value="1"/>
</dbReference>
<dbReference type="AlphaFoldDB" id="A0A432YCZ4"/>
<evidence type="ECO:0000313" key="2">
    <source>
        <dbReference type="EMBL" id="RUO58797.1"/>
    </source>
</evidence>
<gene>
    <name evidence="2" type="ORF">CWI76_10120</name>
</gene>
<comment type="caution">
    <text evidence="2">The sequence shown here is derived from an EMBL/GenBank/DDBJ whole genome shotgun (WGS) entry which is preliminary data.</text>
</comment>
<evidence type="ECO:0000313" key="3">
    <source>
        <dbReference type="Proteomes" id="UP000288127"/>
    </source>
</evidence>
<reference evidence="3" key="1">
    <citation type="journal article" date="2018" name="Front. Microbiol.">
        <title>Genome-Based Analysis Reveals the Taxonomy and Diversity of the Family Idiomarinaceae.</title>
        <authorList>
            <person name="Liu Y."/>
            <person name="Lai Q."/>
            <person name="Shao Z."/>
        </authorList>
    </citation>
    <scope>NUCLEOTIDE SEQUENCE [LARGE SCALE GENOMIC DNA]</scope>
    <source>
        <strain evidence="3">PIM1</strain>
    </source>
</reference>
<protein>
    <recommendedName>
        <fullName evidence="1">AbiTii domain-containing protein</fullName>
    </recommendedName>
</protein>
<accession>A0A432YCZ4</accession>